<protein>
    <submittedName>
        <fullName evidence="1">Uncharacterized protein</fullName>
    </submittedName>
</protein>
<sequence length="152" mass="17922">MYFQDDIYLKDAIYLCFEEFNVYWGALDEMDELEFTSNSDDYFISSVFKENYEDFITFQMIDNNGELKHCTFTYGTIQENEIDKSFTLLVTEGLCDTAEFNVYSDPYKQISFINALFTENSIIKEEEELEGNKLVSLYNPIINNIKKQKVRA</sequence>
<name>A0ABZ2CEH4_9BACI</name>
<proteinExistence type="predicted"/>
<dbReference type="Proteomes" id="UP001357223">
    <property type="component" value="Chromosome"/>
</dbReference>
<reference evidence="1 2" key="1">
    <citation type="submission" date="2023-10" db="EMBL/GenBank/DDBJ databases">
        <title>Niallia locisalis sp.nov. isolated from a salt pond sample.</title>
        <authorList>
            <person name="Li X.-J."/>
            <person name="Dong L."/>
        </authorList>
    </citation>
    <scope>NUCLEOTIDE SEQUENCE [LARGE SCALE GENOMIC DNA]</scope>
    <source>
        <strain evidence="1 2">DSM 29761</strain>
    </source>
</reference>
<keyword evidence="2" id="KW-1185">Reference proteome</keyword>
<dbReference type="RefSeq" id="WP_338449306.1">
    <property type="nucleotide sequence ID" value="NZ_CP137640.1"/>
</dbReference>
<organism evidence="1 2">
    <name type="scientific">Niallia oryzisoli</name>
    <dbReference type="NCBI Taxonomy" id="1737571"/>
    <lineage>
        <taxon>Bacteria</taxon>
        <taxon>Bacillati</taxon>
        <taxon>Bacillota</taxon>
        <taxon>Bacilli</taxon>
        <taxon>Bacillales</taxon>
        <taxon>Bacillaceae</taxon>
        <taxon>Niallia</taxon>
    </lineage>
</organism>
<accession>A0ABZ2CEH4</accession>
<dbReference type="EMBL" id="CP137640">
    <property type="protein sequence ID" value="WVX80375.1"/>
    <property type="molecule type" value="Genomic_DNA"/>
</dbReference>
<evidence type="ECO:0000313" key="2">
    <source>
        <dbReference type="Proteomes" id="UP001357223"/>
    </source>
</evidence>
<gene>
    <name evidence="1" type="ORF">R4Z09_24475</name>
</gene>
<evidence type="ECO:0000313" key="1">
    <source>
        <dbReference type="EMBL" id="WVX80375.1"/>
    </source>
</evidence>